<gene>
    <name evidence="1" type="ORF">PhaeoP36_04053</name>
</gene>
<proteinExistence type="predicted"/>
<name>A0ABN5DNN8_9RHOB</name>
<sequence length="108" mass="12266">MADPRDKGRPPGRAWTGSERDFPDLCGHGECKCRIHKAALRITKPVIESHAEAQFSNRPFVAVDFSYPVGDRPALCLRMPLLCDEPHYGIFAKRSLHQQFKSIHDLPR</sequence>
<keyword evidence="2" id="KW-1185">Reference proteome</keyword>
<protein>
    <submittedName>
        <fullName evidence="1">Uncharacterized protein</fullName>
    </submittedName>
</protein>
<accession>A0ABN5DNN8</accession>
<evidence type="ECO:0000313" key="2">
    <source>
        <dbReference type="Proteomes" id="UP000218891"/>
    </source>
</evidence>
<keyword evidence="1" id="KW-0614">Plasmid</keyword>
<reference evidence="1 2" key="1">
    <citation type="journal article" date="2017" name="Front. Microbiol.">
        <title>Phaeobacter piscinae sp. nov., a species of the Roseobacter group and potential aquaculture probiont.</title>
        <authorList>
            <person name="Sonnenschein E.C."/>
            <person name="Phippen C.B.W."/>
            <person name="Nielsen K.F."/>
            <person name="Mateiu R.V."/>
            <person name="Melchiorsen J."/>
            <person name="Gram L."/>
            <person name="Overmann J."/>
            <person name="Freese H.M."/>
        </authorList>
    </citation>
    <scope>NUCLEOTIDE SEQUENCE [LARGE SCALE GENOMIC DNA]</scope>
    <source>
        <strain evidence="1 2">P36</strain>
    </source>
</reference>
<reference evidence="1 2" key="2">
    <citation type="journal article" date="2017" name="Genome Biol. Evol.">
        <title>Trajectories and Drivers of Genome Evolution in Surface-Associated Marine Phaeobacter.</title>
        <authorList>
            <person name="Freese H.M."/>
            <person name="Sikorski J."/>
            <person name="Bunk B."/>
            <person name="Scheuner C."/>
            <person name="Meier-Kolthoff J.P."/>
            <person name="Sproer C."/>
            <person name="Gram L."/>
            <person name="Overmann J."/>
        </authorList>
    </citation>
    <scope>NUCLEOTIDE SEQUENCE [LARGE SCALE GENOMIC DNA]</scope>
    <source>
        <strain evidence="1 2">P36</strain>
    </source>
</reference>
<dbReference type="EMBL" id="CP010649">
    <property type="protein sequence ID" value="ATG38128.1"/>
    <property type="molecule type" value="Genomic_DNA"/>
</dbReference>
<organism evidence="1 2">
    <name type="scientific">Phaeobacter piscinae</name>
    <dbReference type="NCBI Taxonomy" id="1580596"/>
    <lineage>
        <taxon>Bacteria</taxon>
        <taxon>Pseudomonadati</taxon>
        <taxon>Pseudomonadota</taxon>
        <taxon>Alphaproteobacteria</taxon>
        <taxon>Rhodobacterales</taxon>
        <taxon>Roseobacteraceae</taxon>
        <taxon>Phaeobacter</taxon>
    </lineage>
</organism>
<dbReference type="Proteomes" id="UP000218891">
    <property type="component" value="Plasmid pP36_f"/>
</dbReference>
<reference evidence="1 2" key="3">
    <citation type="journal article" date="2017" name="Int. J. Syst. Evol. Microbiol.">
        <title>Adaptation of Surface-Associated Bacteria to the Open Ocean: A Genomically Distinct Subpopulation of Phaeobacter gallaeciensis Colonizes Pacific Mesozooplankton.</title>
        <authorList>
            <person name="Freese H.M."/>
            <person name="Methner A."/>
            <person name="Overmann J."/>
        </authorList>
    </citation>
    <scope>NUCLEOTIDE SEQUENCE [LARGE SCALE GENOMIC DNA]</scope>
    <source>
        <strain evidence="1 2">P36</strain>
    </source>
</reference>
<reference evidence="1 2" key="4">
    <citation type="journal article" date="2018" name="Environ. Microbiol. Rep.">
        <title>Phylogenetic distribution of roseobacticides in the Roseobacter group and their effect on microalgae.</title>
        <authorList>
            <person name="Sonnenschein E.C."/>
            <person name="Phippen C.B."/>
            <person name="Bentzon-Tilia M."/>
            <person name="Rasmussen S.A."/>
            <person name="Nielsen K.F."/>
            <person name="Gram L."/>
        </authorList>
    </citation>
    <scope>NUCLEOTIDE SEQUENCE [LARGE SCALE GENOMIC DNA]</scope>
    <source>
        <strain evidence="1 2">P36</strain>
    </source>
</reference>
<evidence type="ECO:0000313" key="1">
    <source>
        <dbReference type="EMBL" id="ATG38128.1"/>
    </source>
</evidence>
<geneLocation type="plasmid" evidence="1 2">
    <name>pP36_f</name>
</geneLocation>